<name>W5XJG4_AEGLO</name>
<accession>W5XJG4</accession>
<organism evidence="1">
    <name type="scientific">Aegilops longissima</name>
    <name type="common">Goatgrass</name>
    <name type="synonym">Triticum longissimum</name>
    <dbReference type="NCBI Taxonomy" id="4486"/>
    <lineage>
        <taxon>Eukaryota</taxon>
        <taxon>Viridiplantae</taxon>
        <taxon>Streptophyta</taxon>
        <taxon>Embryophyta</taxon>
        <taxon>Tracheophyta</taxon>
        <taxon>Spermatophyta</taxon>
        <taxon>Magnoliopsida</taxon>
        <taxon>Liliopsida</taxon>
        <taxon>Poales</taxon>
        <taxon>Poaceae</taxon>
        <taxon>BOP clade</taxon>
        <taxon>Pooideae</taxon>
        <taxon>Triticodae</taxon>
        <taxon>Triticeae</taxon>
        <taxon>Triticinae</taxon>
        <taxon>Aegilops</taxon>
    </lineage>
</organism>
<geneLocation type="mitochondrion" evidence="1"/>
<sequence>MMFPLHFHY</sequence>
<dbReference type="EMBL" id="KJ078648">
    <property type="protein sequence ID" value="AHI16343.1"/>
    <property type="molecule type" value="Genomic_DNA"/>
</dbReference>
<evidence type="ECO:0000313" key="1">
    <source>
        <dbReference type="EMBL" id="AHI16343.1"/>
    </source>
</evidence>
<proteinExistence type="predicted"/>
<protein>
    <submittedName>
        <fullName evidence="1">Rpl5</fullName>
    </submittedName>
</protein>
<keyword evidence="1" id="KW-0496">Mitochondrion</keyword>
<reference evidence="1" key="1">
    <citation type="journal article" date="2014" name="BMC Genomics">
        <title>Accelerated evolution of the mitochondrial genome in an alloplasmic line of durum wheat.</title>
        <authorList>
            <person name="Noyszewski A."/>
            <person name="Ghavami F."/>
            <person name="Alnemer L.M."/>
            <person name="Soltani A."/>
            <person name="Gu Y.Q."/>
            <person name="Huo N."/>
            <person name="Meinhardt S."/>
            <person name="Kianian P.M.A."/>
            <person name="Kianian S.F."/>
        </authorList>
    </citation>
    <scope>NUCLEOTIDE SEQUENCE</scope>
</reference>